<dbReference type="Proteomes" id="UP001596091">
    <property type="component" value="Unassembled WGS sequence"/>
</dbReference>
<feature type="signal peptide" evidence="1">
    <location>
        <begin position="1"/>
        <end position="28"/>
    </location>
</feature>
<accession>A0ABW1EH74</accession>
<keyword evidence="4" id="KW-1185">Reference proteome</keyword>
<proteinExistence type="predicted"/>
<dbReference type="Pfam" id="PF13349">
    <property type="entry name" value="DUF4097"/>
    <property type="match status" value="1"/>
</dbReference>
<dbReference type="RefSeq" id="WP_263336457.1">
    <property type="nucleotide sequence ID" value="NZ_JAGSYH010000003.1"/>
</dbReference>
<reference evidence="4" key="1">
    <citation type="journal article" date="2019" name="Int. J. Syst. Evol. Microbiol.">
        <title>The Global Catalogue of Microorganisms (GCM) 10K type strain sequencing project: providing services to taxonomists for standard genome sequencing and annotation.</title>
        <authorList>
            <consortium name="The Broad Institute Genomics Platform"/>
            <consortium name="The Broad Institute Genome Sequencing Center for Infectious Disease"/>
            <person name="Wu L."/>
            <person name="Ma J."/>
        </authorList>
    </citation>
    <scope>NUCLEOTIDE SEQUENCE [LARGE SCALE GENOMIC DNA]</scope>
    <source>
        <strain evidence="4">JCM 4087</strain>
    </source>
</reference>
<evidence type="ECO:0000313" key="4">
    <source>
        <dbReference type="Proteomes" id="UP001596091"/>
    </source>
</evidence>
<feature type="chain" id="PRO_5046989928" evidence="1">
    <location>
        <begin position="29"/>
        <end position="296"/>
    </location>
</feature>
<sequence>MYTSYPTSMKTIFVPAALFVLATTTMFAQDSEHSWSKTYQLSGKPTLVFETGDAGVEIHSCGGCREIRIHVAIEGKNLSDYRLEESQTGDQVQFKLHEREHLGFHIDHRQSHTQVSVETPAQLNLQAKTSDGSVAIDGLNGQLELITGDGSVTLDHLSGDLHLKSSDGPVRITDFSGALDAHTSDGSLNVDGVFHALTVHSGDASVDVNLRPGTKLTSASTIQTSDGQVTIRVPGDFAADLEVHTSDGHVDCALPLTMDGYHSNGGDSHQLRGRINGGGTLLTIHTSDGNVKIESI</sequence>
<dbReference type="PANTHER" id="PTHR34094">
    <property type="match status" value="1"/>
</dbReference>
<keyword evidence="1" id="KW-0732">Signal</keyword>
<evidence type="ECO:0000256" key="1">
    <source>
        <dbReference type="SAM" id="SignalP"/>
    </source>
</evidence>
<comment type="caution">
    <text evidence="3">The sequence shown here is derived from an EMBL/GenBank/DDBJ whole genome shotgun (WGS) entry which is preliminary data.</text>
</comment>
<dbReference type="InterPro" id="IPR025164">
    <property type="entry name" value="Toastrack_DUF4097"/>
</dbReference>
<dbReference type="EMBL" id="JBHSPH010000002">
    <property type="protein sequence ID" value="MFC5862703.1"/>
    <property type="molecule type" value="Genomic_DNA"/>
</dbReference>
<name>A0ABW1EH74_9BACT</name>
<dbReference type="PANTHER" id="PTHR34094:SF1">
    <property type="entry name" value="PROTEIN FAM185A"/>
    <property type="match status" value="1"/>
</dbReference>
<evidence type="ECO:0000313" key="3">
    <source>
        <dbReference type="EMBL" id="MFC5862703.1"/>
    </source>
</evidence>
<feature type="domain" description="DUF4097" evidence="2">
    <location>
        <begin position="48"/>
        <end position="294"/>
    </location>
</feature>
<evidence type="ECO:0000259" key="2">
    <source>
        <dbReference type="Pfam" id="PF13349"/>
    </source>
</evidence>
<protein>
    <submittedName>
        <fullName evidence="3">DUF4097 domain-containing protein</fullName>
    </submittedName>
</protein>
<gene>
    <name evidence="3" type="ORF">ACFPT7_10415</name>
</gene>
<organism evidence="3 4">
    <name type="scientific">Acidicapsa dinghuensis</name>
    <dbReference type="NCBI Taxonomy" id="2218256"/>
    <lineage>
        <taxon>Bacteria</taxon>
        <taxon>Pseudomonadati</taxon>
        <taxon>Acidobacteriota</taxon>
        <taxon>Terriglobia</taxon>
        <taxon>Terriglobales</taxon>
        <taxon>Acidobacteriaceae</taxon>
        <taxon>Acidicapsa</taxon>
    </lineage>
</organism>